<reference evidence="8 9" key="1">
    <citation type="journal article" date="2016" name="Mol. Biol. Evol.">
        <title>Comparative Genomics of Early-Diverging Mushroom-Forming Fungi Provides Insights into the Origins of Lignocellulose Decay Capabilities.</title>
        <authorList>
            <person name="Nagy L.G."/>
            <person name="Riley R."/>
            <person name="Tritt A."/>
            <person name="Adam C."/>
            <person name="Daum C."/>
            <person name="Floudas D."/>
            <person name="Sun H."/>
            <person name="Yadav J.S."/>
            <person name="Pangilinan J."/>
            <person name="Larsson K.H."/>
            <person name="Matsuura K."/>
            <person name="Barry K."/>
            <person name="Labutti K."/>
            <person name="Kuo R."/>
            <person name="Ohm R.A."/>
            <person name="Bhattacharya S.S."/>
            <person name="Shirouzu T."/>
            <person name="Yoshinaga Y."/>
            <person name="Martin F.M."/>
            <person name="Grigoriev I.V."/>
            <person name="Hibbett D.S."/>
        </authorList>
    </citation>
    <scope>NUCLEOTIDE SEQUENCE [LARGE SCALE GENOMIC DNA]</scope>
    <source>
        <strain evidence="8 9">HHB12029</strain>
    </source>
</reference>
<dbReference type="GO" id="GO:0005739">
    <property type="term" value="C:mitochondrion"/>
    <property type="evidence" value="ECO:0007669"/>
    <property type="project" value="TreeGrafter"/>
</dbReference>
<keyword evidence="9" id="KW-1185">Reference proteome</keyword>
<feature type="region of interest" description="Disordered" evidence="7">
    <location>
        <begin position="169"/>
        <end position="231"/>
    </location>
</feature>
<keyword evidence="4" id="KW-0228">DNA excision</keyword>
<dbReference type="PANTHER" id="PTHR31290">
    <property type="entry name" value="UV-DAMAGE ENDONUCLEASE"/>
    <property type="match status" value="1"/>
</dbReference>
<evidence type="ECO:0000256" key="7">
    <source>
        <dbReference type="SAM" id="MobiDB-lite"/>
    </source>
</evidence>
<keyword evidence="5" id="KW-0378">Hydrolase</keyword>
<evidence type="ECO:0000256" key="5">
    <source>
        <dbReference type="ARBA" id="ARBA00022801"/>
    </source>
</evidence>
<name>A0A165BUZ9_EXIGL</name>
<sequence>MIGLGVDSVMIIHGGGTYGDKEAALARLKDSIANRLPARVRARLVLENDEMCFSAEDLLPLCEELDIPLVFDYHHDWILPSSIPPKEIIARANAIFARRGIRPKQHLSSPRPGAVTVMEKRAHANRCETLPPDLPDDVDLMIEAKDKEQAVLHLYRIYQLQPVIHKSLRPPAEKETLATNGRKSPKKRKRKGTEDSDDEAGEEAAGADGDEVAAGDEDLSNPELADVQALAEHGMAEAQAVQEAVAVAVSAAAATPDQTPRKKRKTKTE</sequence>
<organism evidence="8 9">
    <name type="scientific">Exidia glandulosa HHB12029</name>
    <dbReference type="NCBI Taxonomy" id="1314781"/>
    <lineage>
        <taxon>Eukaryota</taxon>
        <taxon>Fungi</taxon>
        <taxon>Dikarya</taxon>
        <taxon>Basidiomycota</taxon>
        <taxon>Agaricomycotina</taxon>
        <taxon>Agaricomycetes</taxon>
        <taxon>Auriculariales</taxon>
        <taxon>Exidiaceae</taxon>
        <taxon>Exidia</taxon>
    </lineage>
</organism>
<evidence type="ECO:0000256" key="4">
    <source>
        <dbReference type="ARBA" id="ARBA00022769"/>
    </source>
</evidence>
<dbReference type="GO" id="GO:0006289">
    <property type="term" value="P:nucleotide-excision repair"/>
    <property type="evidence" value="ECO:0007669"/>
    <property type="project" value="InterPro"/>
</dbReference>
<proteinExistence type="predicted"/>
<dbReference type="EMBL" id="KV426402">
    <property type="protein sequence ID" value="KZV81287.1"/>
    <property type="molecule type" value="Genomic_DNA"/>
</dbReference>
<keyword evidence="3" id="KW-0227">DNA damage</keyword>
<dbReference type="InterPro" id="IPR004601">
    <property type="entry name" value="UvdE"/>
</dbReference>
<dbReference type="Pfam" id="PF03851">
    <property type="entry name" value="UvdE"/>
    <property type="match status" value="1"/>
</dbReference>
<keyword evidence="6" id="KW-0234">DNA repair</keyword>
<evidence type="ECO:0000313" key="9">
    <source>
        <dbReference type="Proteomes" id="UP000077266"/>
    </source>
</evidence>
<evidence type="ECO:0000256" key="6">
    <source>
        <dbReference type="ARBA" id="ARBA00023204"/>
    </source>
</evidence>
<dbReference type="Gene3D" id="3.20.20.150">
    <property type="entry name" value="Divalent-metal-dependent TIM barrel enzymes"/>
    <property type="match status" value="1"/>
</dbReference>
<dbReference type="SUPFAM" id="SSF51658">
    <property type="entry name" value="Xylose isomerase-like"/>
    <property type="match status" value="1"/>
</dbReference>
<evidence type="ECO:0000313" key="8">
    <source>
        <dbReference type="EMBL" id="KZV81287.1"/>
    </source>
</evidence>
<feature type="compositionally biased region" description="Acidic residues" evidence="7">
    <location>
        <begin position="208"/>
        <end position="220"/>
    </location>
</feature>
<evidence type="ECO:0000256" key="1">
    <source>
        <dbReference type="ARBA" id="ARBA00022722"/>
    </source>
</evidence>
<evidence type="ECO:0000256" key="3">
    <source>
        <dbReference type="ARBA" id="ARBA00022763"/>
    </source>
</evidence>
<protein>
    <submittedName>
        <fullName evidence="8">UvdE-domain-containing protein</fullName>
    </submittedName>
</protein>
<dbReference type="GO" id="GO:0016787">
    <property type="term" value="F:hydrolase activity"/>
    <property type="evidence" value="ECO:0007669"/>
    <property type="project" value="UniProtKB-KW"/>
</dbReference>
<dbReference type="GO" id="GO:0043504">
    <property type="term" value="P:mitochondrial DNA repair"/>
    <property type="evidence" value="ECO:0007669"/>
    <property type="project" value="TreeGrafter"/>
</dbReference>
<dbReference type="GO" id="GO:0009411">
    <property type="term" value="P:response to UV"/>
    <property type="evidence" value="ECO:0007669"/>
    <property type="project" value="InterPro"/>
</dbReference>
<dbReference type="GO" id="GO:0005634">
    <property type="term" value="C:nucleus"/>
    <property type="evidence" value="ECO:0007669"/>
    <property type="project" value="TreeGrafter"/>
</dbReference>
<dbReference type="STRING" id="1314781.A0A165BUZ9"/>
<gene>
    <name evidence="8" type="ORF">EXIGLDRAFT_844726</name>
</gene>
<dbReference type="InterPro" id="IPR036237">
    <property type="entry name" value="Xyl_isomerase-like_sf"/>
</dbReference>
<keyword evidence="2" id="KW-0255">Endonuclease</keyword>
<feature type="region of interest" description="Disordered" evidence="7">
    <location>
        <begin position="250"/>
        <end position="269"/>
    </location>
</feature>
<evidence type="ECO:0000256" key="2">
    <source>
        <dbReference type="ARBA" id="ARBA00022759"/>
    </source>
</evidence>
<dbReference type="OrthoDB" id="541883at2759"/>
<dbReference type="FunCoup" id="A0A165BUZ9">
    <property type="interactions" value="424"/>
</dbReference>
<dbReference type="InParanoid" id="A0A165BUZ9"/>
<dbReference type="PANTHER" id="PTHR31290:SF5">
    <property type="entry name" value="UV-DAMAGE ENDONUCLEASE"/>
    <property type="match status" value="1"/>
</dbReference>
<accession>A0A165BUZ9</accession>
<keyword evidence="1" id="KW-0540">Nuclease</keyword>
<dbReference type="NCBIfam" id="TIGR00629">
    <property type="entry name" value="uvde"/>
    <property type="match status" value="1"/>
</dbReference>
<dbReference type="GO" id="GO:0004519">
    <property type="term" value="F:endonuclease activity"/>
    <property type="evidence" value="ECO:0007669"/>
    <property type="project" value="UniProtKB-KW"/>
</dbReference>
<dbReference type="Proteomes" id="UP000077266">
    <property type="component" value="Unassembled WGS sequence"/>
</dbReference>
<dbReference type="AlphaFoldDB" id="A0A165BUZ9"/>